<dbReference type="AlphaFoldDB" id="A0A318TJJ8"/>
<feature type="region of interest" description="Disordered" evidence="1">
    <location>
        <begin position="256"/>
        <end position="288"/>
    </location>
</feature>
<evidence type="ECO:0000256" key="1">
    <source>
        <dbReference type="SAM" id="MobiDB-lite"/>
    </source>
</evidence>
<gene>
    <name evidence="2" type="ORF">BJ122_102277</name>
</gene>
<evidence type="ECO:0008006" key="4">
    <source>
        <dbReference type="Google" id="ProtNLM"/>
    </source>
</evidence>
<protein>
    <recommendedName>
        <fullName evidence="4">Phage protein D</fullName>
    </recommendedName>
</protein>
<feature type="region of interest" description="Disordered" evidence="1">
    <location>
        <begin position="319"/>
        <end position="345"/>
    </location>
</feature>
<comment type="caution">
    <text evidence="2">The sequence shown here is derived from an EMBL/GenBank/DDBJ whole genome shotgun (WGS) entry which is preliminary data.</text>
</comment>
<organism evidence="2 3">
    <name type="scientific">Rhodopseudomonas faecalis</name>
    <dbReference type="NCBI Taxonomy" id="99655"/>
    <lineage>
        <taxon>Bacteria</taxon>
        <taxon>Pseudomonadati</taxon>
        <taxon>Pseudomonadota</taxon>
        <taxon>Alphaproteobacteria</taxon>
        <taxon>Hyphomicrobiales</taxon>
        <taxon>Nitrobacteraceae</taxon>
        <taxon>Rhodopseudomonas</taxon>
    </lineage>
</organism>
<feature type="compositionally biased region" description="Basic and acidic residues" evidence="1">
    <location>
        <begin position="260"/>
        <end position="277"/>
    </location>
</feature>
<dbReference type="Pfam" id="PF05954">
    <property type="entry name" value="Phage_GPD"/>
    <property type="match status" value="1"/>
</dbReference>
<evidence type="ECO:0000313" key="3">
    <source>
        <dbReference type="Proteomes" id="UP000248148"/>
    </source>
</evidence>
<keyword evidence="3" id="KW-1185">Reference proteome</keyword>
<sequence length="345" mass="37225">MADQSLYRIVVGGLDISEKVFPILHRLSVTDQAGTTSDAAEIELDDIGAQIAFPDKSADIAIWLGWRYRGIAPVFHGTVSDARSVGDRGGGMRMVISAKGADTKSKVKQSVEKHWDKKPLSAVFQDAARLAGLTAIVDPKLGKIERPYWAMSAESFLHFGHRLSEEIGGTFKVVGKTAILAARNGGISASGIALPTVIGRRGGNLIDWDVSPIVGRPRYNRIRVRWYDTKAAKWREEKVEVNDMDAEAEQTMRWTSANADEAKGHADSAAKESERNKGGGTATIDGDITAQPEGAFALVGARPGVDGLYKIDKVQHELSRSSGFTTRLDIKAPAGEAGKDNRGKD</sequence>
<dbReference type="EMBL" id="QJTI01000002">
    <property type="protein sequence ID" value="PYF05051.1"/>
    <property type="molecule type" value="Genomic_DNA"/>
</dbReference>
<evidence type="ECO:0000313" key="2">
    <source>
        <dbReference type="EMBL" id="PYF05051.1"/>
    </source>
</evidence>
<reference evidence="2 3" key="1">
    <citation type="submission" date="2018-06" db="EMBL/GenBank/DDBJ databases">
        <title>Genomic Encyclopedia of Archaeal and Bacterial Type Strains, Phase II (KMG-II): from individual species to whole genera.</title>
        <authorList>
            <person name="Goeker M."/>
        </authorList>
    </citation>
    <scope>NUCLEOTIDE SEQUENCE [LARGE SCALE GENOMIC DNA]</scope>
    <source>
        <strain evidence="2 3">JCM 11668</strain>
    </source>
</reference>
<accession>A0A318TJJ8</accession>
<dbReference type="OrthoDB" id="4070623at2"/>
<name>A0A318TJJ8_9BRAD</name>
<dbReference type="RefSeq" id="WP_110779685.1">
    <property type="nucleotide sequence ID" value="NZ_QJTI01000002.1"/>
</dbReference>
<dbReference type="Proteomes" id="UP000248148">
    <property type="component" value="Unassembled WGS sequence"/>
</dbReference>
<dbReference type="SUPFAM" id="SSF69279">
    <property type="entry name" value="Phage tail proteins"/>
    <property type="match status" value="1"/>
</dbReference>
<proteinExistence type="predicted"/>